<dbReference type="EnsemblPlants" id="QL11p053968:mrna">
    <property type="protein sequence ID" value="QL11p053968:mrna"/>
    <property type="gene ID" value="QL11p053968"/>
</dbReference>
<dbReference type="PANTHER" id="PTHR11835">
    <property type="entry name" value="DECARBOXYLATING DEHYDROGENASES-ISOCITRATE, ISOPROPYLMALATE, TARTRATE"/>
    <property type="match status" value="1"/>
</dbReference>
<dbReference type="Gramene" id="QL11p053968:mrna">
    <property type="protein sequence ID" value="QL11p053968:mrna"/>
    <property type="gene ID" value="QL11p053968"/>
</dbReference>
<reference evidence="13 14" key="1">
    <citation type="journal article" date="2016" name="G3 (Bethesda)">
        <title>First Draft Assembly and Annotation of the Genome of a California Endemic Oak Quercus lobata Nee (Fagaceae).</title>
        <authorList>
            <person name="Sork V.L."/>
            <person name="Fitz-Gibbon S.T."/>
            <person name="Puiu D."/>
            <person name="Crepeau M."/>
            <person name="Gugger P.F."/>
            <person name="Sherman R."/>
            <person name="Stevens K."/>
            <person name="Langley C.H."/>
            <person name="Pellegrini M."/>
            <person name="Salzberg S.L."/>
        </authorList>
    </citation>
    <scope>NUCLEOTIDE SEQUENCE [LARGE SCALE GENOMIC DNA]</scope>
    <source>
        <strain evidence="13 14">cv. SW786</strain>
    </source>
</reference>
<dbReference type="InterPro" id="IPR024084">
    <property type="entry name" value="IsoPropMal-DH-like_dom"/>
</dbReference>
<accession>A0A7N2N0B4</accession>
<dbReference type="AlphaFoldDB" id="A0A7N2N0B4"/>
<dbReference type="NCBIfam" id="TIGR00175">
    <property type="entry name" value="mito_nad_idh"/>
    <property type="match status" value="1"/>
</dbReference>
<proteinExistence type="inferred from homology"/>
<comment type="function">
    <text evidence="1">Performs an essential role in the oxidative function of the citric acid cycle.</text>
</comment>
<name>A0A7N2N0B4_QUELO</name>
<dbReference type="GO" id="GO:0004449">
    <property type="term" value="F:isocitrate dehydrogenase (NAD+) activity"/>
    <property type="evidence" value="ECO:0007669"/>
    <property type="project" value="TreeGrafter"/>
</dbReference>
<comment type="subcellular location">
    <subcellularLocation>
        <location evidence="2">Mitochondrion</location>
    </subcellularLocation>
</comment>
<dbReference type="FunFam" id="3.40.718.10:FF:000009">
    <property type="entry name" value="Isocitrate dehydrogenase [NAD] regulatory subunit 1"/>
    <property type="match status" value="1"/>
</dbReference>
<evidence type="ECO:0000256" key="4">
    <source>
        <dbReference type="ARBA" id="ARBA00022532"/>
    </source>
</evidence>
<evidence type="ECO:0000256" key="2">
    <source>
        <dbReference type="ARBA" id="ARBA00004173"/>
    </source>
</evidence>
<dbReference type="InParanoid" id="A0A7N2N0B4"/>
<feature type="domain" description="Isopropylmalate dehydrogenase-like" evidence="12">
    <location>
        <begin position="137"/>
        <end position="447"/>
    </location>
</feature>
<dbReference type="SUPFAM" id="SSF53659">
    <property type="entry name" value="Isocitrate/Isopropylmalate dehydrogenase-like"/>
    <property type="match status" value="1"/>
</dbReference>
<protein>
    <recommendedName>
        <fullName evidence="12">Isopropylmalate dehydrogenase-like domain-containing protein</fullName>
    </recommendedName>
</protein>
<keyword evidence="11" id="KW-0464">Manganese</keyword>
<dbReference type="Pfam" id="PF00180">
    <property type="entry name" value="Iso_dh"/>
    <property type="match status" value="1"/>
</dbReference>
<evidence type="ECO:0000256" key="11">
    <source>
        <dbReference type="ARBA" id="ARBA00023211"/>
    </source>
</evidence>
<dbReference type="OMA" id="TCAHKAN"/>
<keyword evidence="4" id="KW-0816">Tricarboxylic acid cycle</keyword>
<evidence type="ECO:0000256" key="9">
    <source>
        <dbReference type="ARBA" id="ARBA00023027"/>
    </source>
</evidence>
<evidence type="ECO:0000256" key="10">
    <source>
        <dbReference type="ARBA" id="ARBA00023128"/>
    </source>
</evidence>
<dbReference type="EMBL" id="LRBV02000011">
    <property type="status" value="NOT_ANNOTATED_CDS"/>
    <property type="molecule type" value="Genomic_DNA"/>
</dbReference>
<dbReference type="GO" id="GO:0006099">
    <property type="term" value="P:tricarboxylic acid cycle"/>
    <property type="evidence" value="ECO:0007669"/>
    <property type="project" value="UniProtKB-KW"/>
</dbReference>
<evidence type="ECO:0000256" key="7">
    <source>
        <dbReference type="ARBA" id="ARBA00022946"/>
    </source>
</evidence>
<keyword evidence="6" id="KW-0460">Magnesium</keyword>
<evidence type="ECO:0000256" key="1">
    <source>
        <dbReference type="ARBA" id="ARBA00003635"/>
    </source>
</evidence>
<dbReference type="Gene3D" id="3.40.718.10">
    <property type="entry name" value="Isopropylmalate Dehydrogenase"/>
    <property type="match status" value="1"/>
</dbReference>
<dbReference type="GO" id="GO:0046872">
    <property type="term" value="F:metal ion binding"/>
    <property type="evidence" value="ECO:0007669"/>
    <property type="project" value="UniProtKB-KW"/>
</dbReference>
<comment type="similarity">
    <text evidence="3">Belongs to the isocitrate and isopropylmalate dehydrogenases family.</text>
</comment>
<keyword evidence="9" id="KW-0520">NAD</keyword>
<keyword evidence="14" id="KW-1185">Reference proteome</keyword>
<evidence type="ECO:0000313" key="13">
    <source>
        <dbReference type="EnsemblPlants" id="QL11p053968:mrna"/>
    </source>
</evidence>
<organism evidence="13 14">
    <name type="scientific">Quercus lobata</name>
    <name type="common">Valley oak</name>
    <dbReference type="NCBI Taxonomy" id="97700"/>
    <lineage>
        <taxon>Eukaryota</taxon>
        <taxon>Viridiplantae</taxon>
        <taxon>Streptophyta</taxon>
        <taxon>Embryophyta</taxon>
        <taxon>Tracheophyta</taxon>
        <taxon>Spermatophyta</taxon>
        <taxon>Magnoliopsida</taxon>
        <taxon>eudicotyledons</taxon>
        <taxon>Gunneridae</taxon>
        <taxon>Pentapetalae</taxon>
        <taxon>rosids</taxon>
        <taxon>fabids</taxon>
        <taxon>Fagales</taxon>
        <taxon>Fagaceae</taxon>
        <taxon>Quercus</taxon>
    </lineage>
</organism>
<dbReference type="SMART" id="SM01329">
    <property type="entry name" value="Iso_dh"/>
    <property type="match status" value="1"/>
</dbReference>
<keyword evidence="7" id="KW-0809">Transit peptide</keyword>
<keyword evidence="5" id="KW-0479">Metal-binding</keyword>
<evidence type="ECO:0000259" key="12">
    <source>
        <dbReference type="SMART" id="SM01329"/>
    </source>
</evidence>
<sequence>MLTYIKEHSSHLCDEWMGTAVCFISSSHLKFSLSCRLIANGKVMSARIDDGYYYSLGLLSDHIYLCYLLPQLYKEEDIKLLNECEASELSQIGIKIETKDSGIEVKKCGFRMVYKKDIEVKSILNGVRRSVISRNLDGIGEWVKILSFVLQCKEIIIHIIVLSSMVPQEVIESIKKNKVCLKGGLRTPVGGGVSSLNVQLRKELDLYASLVNCFNLPGLPTRHENVDIVVIRENTEGEYSGLEHEVVPGVVESLKVITKFCSERIAKYAFEYAYLNNRKTVTAVHKANIMKLADGLFLESCREIATKYPSIKYNEVIVDNCCMQLVSKPEQFDVMVTPNLYGNLVANTAAGIAGGTGVMPGGNVGADHAVFEQGASAGNVGKDKIVQQKKANPVALLLSSAMMLRHLQFPSFADRLETAVKRVISEGKYRTKDLGGDSSTQEVVDAVIANLD</sequence>
<evidence type="ECO:0000313" key="14">
    <source>
        <dbReference type="Proteomes" id="UP000594261"/>
    </source>
</evidence>
<keyword evidence="10" id="KW-0496">Mitochondrion</keyword>
<reference evidence="13" key="2">
    <citation type="submission" date="2021-01" db="UniProtKB">
        <authorList>
            <consortium name="EnsemblPlants"/>
        </authorList>
    </citation>
    <scope>IDENTIFICATION</scope>
</reference>
<evidence type="ECO:0000256" key="8">
    <source>
        <dbReference type="ARBA" id="ARBA00023002"/>
    </source>
</evidence>
<dbReference type="Proteomes" id="UP000594261">
    <property type="component" value="Chromosome 11"/>
</dbReference>
<dbReference type="PANTHER" id="PTHR11835:SF42">
    <property type="entry name" value="ISOCITRATE DEHYDROGENASE [NAD] SUBUNIT BETA, MITOCHONDRIAL"/>
    <property type="match status" value="1"/>
</dbReference>
<evidence type="ECO:0000256" key="5">
    <source>
        <dbReference type="ARBA" id="ARBA00022723"/>
    </source>
</evidence>
<dbReference type="GO" id="GO:0005739">
    <property type="term" value="C:mitochondrion"/>
    <property type="evidence" value="ECO:0007669"/>
    <property type="project" value="UniProtKB-SubCell"/>
</dbReference>
<keyword evidence="8" id="KW-0560">Oxidoreductase</keyword>
<dbReference type="InterPro" id="IPR004434">
    <property type="entry name" value="Isocitrate_DH_NAD"/>
</dbReference>
<evidence type="ECO:0000256" key="6">
    <source>
        <dbReference type="ARBA" id="ARBA00022842"/>
    </source>
</evidence>
<evidence type="ECO:0000256" key="3">
    <source>
        <dbReference type="ARBA" id="ARBA00007769"/>
    </source>
</evidence>
<dbReference type="GO" id="GO:0006102">
    <property type="term" value="P:isocitrate metabolic process"/>
    <property type="evidence" value="ECO:0007669"/>
    <property type="project" value="TreeGrafter"/>
</dbReference>